<sequence>MMVRTSSLVFFLACSPILLVWTESETDHCAELTRCLRNYDRGDNGSSSFWDIGSKPATEAEWNSIINGICDIAGQKEEFVNTSLQYCGSEGRVFLRRMYSKNDSCLVDIPRKKEFVLGRRACKAEGVNRITANMTADEKCQ</sequence>
<feature type="chain" id="PRO_5043719211" evidence="1">
    <location>
        <begin position="23"/>
        <end position="141"/>
    </location>
</feature>
<protein>
    <submittedName>
        <fullName evidence="2">Uncharacterized protein</fullName>
    </submittedName>
</protein>
<accession>A0AAV4HXZ6</accession>
<gene>
    <name evidence="2" type="ORF">ElyMa_001139100</name>
</gene>
<proteinExistence type="predicted"/>
<keyword evidence="3" id="KW-1185">Reference proteome</keyword>
<dbReference type="EMBL" id="BMAT01002256">
    <property type="protein sequence ID" value="GFS03048.1"/>
    <property type="molecule type" value="Genomic_DNA"/>
</dbReference>
<organism evidence="2 3">
    <name type="scientific">Elysia marginata</name>
    <dbReference type="NCBI Taxonomy" id="1093978"/>
    <lineage>
        <taxon>Eukaryota</taxon>
        <taxon>Metazoa</taxon>
        <taxon>Spiralia</taxon>
        <taxon>Lophotrochozoa</taxon>
        <taxon>Mollusca</taxon>
        <taxon>Gastropoda</taxon>
        <taxon>Heterobranchia</taxon>
        <taxon>Euthyneura</taxon>
        <taxon>Panpulmonata</taxon>
        <taxon>Sacoglossa</taxon>
        <taxon>Placobranchoidea</taxon>
        <taxon>Plakobranchidae</taxon>
        <taxon>Elysia</taxon>
    </lineage>
</organism>
<dbReference type="AlphaFoldDB" id="A0AAV4HXZ6"/>
<keyword evidence="1" id="KW-0732">Signal</keyword>
<evidence type="ECO:0000256" key="1">
    <source>
        <dbReference type="SAM" id="SignalP"/>
    </source>
</evidence>
<name>A0AAV4HXZ6_9GAST</name>
<comment type="caution">
    <text evidence="2">The sequence shown here is derived from an EMBL/GenBank/DDBJ whole genome shotgun (WGS) entry which is preliminary data.</text>
</comment>
<reference evidence="2 3" key="1">
    <citation type="journal article" date="2021" name="Elife">
        <title>Chloroplast acquisition without the gene transfer in kleptoplastic sea slugs, Plakobranchus ocellatus.</title>
        <authorList>
            <person name="Maeda T."/>
            <person name="Takahashi S."/>
            <person name="Yoshida T."/>
            <person name="Shimamura S."/>
            <person name="Takaki Y."/>
            <person name="Nagai Y."/>
            <person name="Toyoda A."/>
            <person name="Suzuki Y."/>
            <person name="Arimoto A."/>
            <person name="Ishii H."/>
            <person name="Satoh N."/>
            <person name="Nishiyama T."/>
            <person name="Hasebe M."/>
            <person name="Maruyama T."/>
            <person name="Minagawa J."/>
            <person name="Obokata J."/>
            <person name="Shigenobu S."/>
        </authorList>
    </citation>
    <scope>NUCLEOTIDE SEQUENCE [LARGE SCALE GENOMIC DNA]</scope>
</reference>
<feature type="signal peptide" evidence="1">
    <location>
        <begin position="1"/>
        <end position="22"/>
    </location>
</feature>
<evidence type="ECO:0000313" key="2">
    <source>
        <dbReference type="EMBL" id="GFS03048.1"/>
    </source>
</evidence>
<evidence type="ECO:0000313" key="3">
    <source>
        <dbReference type="Proteomes" id="UP000762676"/>
    </source>
</evidence>
<dbReference type="Proteomes" id="UP000762676">
    <property type="component" value="Unassembled WGS sequence"/>
</dbReference>